<keyword evidence="13" id="KW-1185">Reference proteome</keyword>
<evidence type="ECO:0000259" key="10">
    <source>
        <dbReference type="Pfam" id="PF03129"/>
    </source>
</evidence>
<dbReference type="SUPFAM" id="SSF52954">
    <property type="entry name" value="Class II aaRS ABD-related"/>
    <property type="match status" value="1"/>
</dbReference>
<dbReference type="GO" id="GO:0005829">
    <property type="term" value="C:cytosol"/>
    <property type="evidence" value="ECO:0007669"/>
    <property type="project" value="TreeGrafter"/>
</dbReference>
<evidence type="ECO:0000256" key="1">
    <source>
        <dbReference type="ARBA" id="ARBA00008226"/>
    </source>
</evidence>
<keyword evidence="7" id="KW-0030">Aminoacyl-tRNA synthetase</keyword>
<proteinExistence type="inferred from homology"/>
<dbReference type="GO" id="GO:0005524">
    <property type="term" value="F:ATP binding"/>
    <property type="evidence" value="ECO:0007669"/>
    <property type="project" value="UniProtKB-KW"/>
</dbReference>
<accession>A0AA35TLT3</accession>
<dbReference type="GO" id="GO:0032543">
    <property type="term" value="P:mitochondrial translation"/>
    <property type="evidence" value="ECO:0007669"/>
    <property type="project" value="TreeGrafter"/>
</dbReference>
<evidence type="ECO:0000313" key="12">
    <source>
        <dbReference type="EMBL" id="CAI8050354.1"/>
    </source>
</evidence>
<dbReference type="Pfam" id="PF03129">
    <property type="entry name" value="HGTP_anticodon"/>
    <property type="match status" value="1"/>
</dbReference>
<dbReference type="PANTHER" id="PTHR11476:SF7">
    <property type="entry name" value="HISTIDINE--TRNA LIGASE"/>
    <property type="match status" value="1"/>
</dbReference>
<feature type="domain" description="Anticodon-binding" evidence="10">
    <location>
        <begin position="265"/>
        <end position="355"/>
    </location>
</feature>
<dbReference type="GO" id="GO:0006427">
    <property type="term" value="P:histidyl-tRNA aminoacylation"/>
    <property type="evidence" value="ECO:0007669"/>
    <property type="project" value="TreeGrafter"/>
</dbReference>
<dbReference type="InterPro" id="IPR004516">
    <property type="entry name" value="HisRS/HisZ"/>
</dbReference>
<evidence type="ECO:0000256" key="4">
    <source>
        <dbReference type="ARBA" id="ARBA00022741"/>
    </source>
</evidence>
<sequence>MRKFTTPTNLTLRKNNPGNEWVDIFWCQDFDIAGEYDPMIPDAECVRIVYEILSQLDLGSFIIKVNHRNVLDGMFEACGVPPEKFRSICSSVDKLDKTEWEEVKKEMVEGKGLEEAVADKIGEYVKLSGHFELLEKLMSDMGLTAVASARAGLEDMKLLLHYCELFGVLDKVSFDLSLARGLDYYTGVIYEAILTGDATMKDGEVPAVGSVAGGGRYDGLVGMFDPKGQHVPCVGVSIGIERVFSILESRAKEAGGKGIRTVETQVMVASGQKNLLEQRMKVCTLLWNAGIKTEMLYKRNPKLLNQFQYSEREGVPLLVIVGEEETVKGGVKIRDTHTREEDFVEMAALVPELNKRLAECQHSERV</sequence>
<comment type="similarity">
    <text evidence="1">Belongs to the class-II aminoacyl-tRNA synthetase family.</text>
</comment>
<keyword evidence="4" id="KW-0547">Nucleotide-binding</keyword>
<dbReference type="SUPFAM" id="SSF55681">
    <property type="entry name" value="Class II aaRS and biotin synthetases"/>
    <property type="match status" value="1"/>
</dbReference>
<reference evidence="12" key="1">
    <citation type="submission" date="2023-03" db="EMBL/GenBank/DDBJ databases">
        <authorList>
            <person name="Steffen K."/>
            <person name="Cardenas P."/>
        </authorList>
    </citation>
    <scope>NUCLEOTIDE SEQUENCE</scope>
</reference>
<dbReference type="AlphaFoldDB" id="A0AA35TLT3"/>
<dbReference type="GO" id="GO:0004821">
    <property type="term" value="F:histidine-tRNA ligase activity"/>
    <property type="evidence" value="ECO:0007669"/>
    <property type="project" value="UniProtKB-EC"/>
</dbReference>
<dbReference type="CDD" id="cd00859">
    <property type="entry name" value="HisRS_anticodon"/>
    <property type="match status" value="1"/>
</dbReference>
<evidence type="ECO:0000256" key="6">
    <source>
        <dbReference type="ARBA" id="ARBA00022917"/>
    </source>
</evidence>
<protein>
    <recommendedName>
        <fullName evidence="2">histidine--tRNA ligase</fullName>
        <ecNumber evidence="2">6.1.1.21</ecNumber>
    </recommendedName>
</protein>
<dbReference type="Proteomes" id="UP001174909">
    <property type="component" value="Unassembled WGS sequence"/>
</dbReference>
<evidence type="ECO:0000256" key="7">
    <source>
        <dbReference type="ARBA" id="ARBA00023146"/>
    </source>
</evidence>
<dbReference type="InterPro" id="IPR041715">
    <property type="entry name" value="HisRS-like_core"/>
</dbReference>
<dbReference type="PIRSF" id="PIRSF001549">
    <property type="entry name" value="His-tRNA_synth"/>
    <property type="match status" value="1"/>
</dbReference>
<dbReference type="FunFam" id="3.40.50.800:FF:000008">
    <property type="entry name" value="histidine--tRNA ligase, cytoplasmic isoform X1"/>
    <property type="match status" value="1"/>
</dbReference>
<dbReference type="InterPro" id="IPR045864">
    <property type="entry name" value="aa-tRNA-synth_II/BPL/LPL"/>
</dbReference>
<feature type="binding site" evidence="9">
    <location>
        <position position="31"/>
    </location>
    <ligand>
        <name>L-histidine</name>
        <dbReference type="ChEBI" id="CHEBI:57595"/>
    </ligand>
</feature>
<evidence type="ECO:0000256" key="2">
    <source>
        <dbReference type="ARBA" id="ARBA00012815"/>
    </source>
</evidence>
<evidence type="ECO:0000256" key="5">
    <source>
        <dbReference type="ARBA" id="ARBA00022840"/>
    </source>
</evidence>
<keyword evidence="5" id="KW-0067">ATP-binding</keyword>
<evidence type="ECO:0000256" key="8">
    <source>
        <dbReference type="ARBA" id="ARBA00047639"/>
    </source>
</evidence>
<dbReference type="InterPro" id="IPR036621">
    <property type="entry name" value="Anticodon-bd_dom_sf"/>
</dbReference>
<comment type="caution">
    <text evidence="12">The sequence shown here is derived from an EMBL/GenBank/DDBJ whole genome shotgun (WGS) entry which is preliminary data.</text>
</comment>
<name>A0AA35TLT3_GEOBA</name>
<dbReference type="GO" id="GO:0005739">
    <property type="term" value="C:mitochondrion"/>
    <property type="evidence" value="ECO:0007669"/>
    <property type="project" value="TreeGrafter"/>
</dbReference>
<keyword evidence="3 12" id="KW-0436">Ligase</keyword>
<dbReference type="InterPro" id="IPR004154">
    <property type="entry name" value="Anticodon-bd"/>
</dbReference>
<gene>
    <name evidence="12" type="ORF">GBAR_LOCUS27657</name>
</gene>
<organism evidence="12 13">
    <name type="scientific">Geodia barretti</name>
    <name type="common">Barrett's horny sponge</name>
    <dbReference type="NCBI Taxonomy" id="519541"/>
    <lineage>
        <taxon>Eukaryota</taxon>
        <taxon>Metazoa</taxon>
        <taxon>Porifera</taxon>
        <taxon>Demospongiae</taxon>
        <taxon>Heteroscleromorpha</taxon>
        <taxon>Tetractinellida</taxon>
        <taxon>Astrophorina</taxon>
        <taxon>Geodiidae</taxon>
        <taxon>Geodia</taxon>
    </lineage>
</organism>
<dbReference type="Gene3D" id="3.40.50.800">
    <property type="entry name" value="Anticodon-binding domain"/>
    <property type="match status" value="1"/>
</dbReference>
<dbReference type="InterPro" id="IPR033656">
    <property type="entry name" value="HisRS_anticodon"/>
</dbReference>
<dbReference type="GO" id="GO:0003723">
    <property type="term" value="F:RNA binding"/>
    <property type="evidence" value="ECO:0007669"/>
    <property type="project" value="TreeGrafter"/>
</dbReference>
<feature type="binding site" evidence="9">
    <location>
        <position position="180"/>
    </location>
    <ligand>
        <name>L-histidine</name>
        <dbReference type="ChEBI" id="CHEBI:57595"/>
    </ligand>
</feature>
<comment type="catalytic activity">
    <reaction evidence="8">
        <text>tRNA(His) + L-histidine + ATP = L-histidyl-tRNA(His) + AMP + diphosphate + H(+)</text>
        <dbReference type="Rhea" id="RHEA:17313"/>
        <dbReference type="Rhea" id="RHEA-COMP:9665"/>
        <dbReference type="Rhea" id="RHEA-COMP:9689"/>
        <dbReference type="ChEBI" id="CHEBI:15378"/>
        <dbReference type="ChEBI" id="CHEBI:30616"/>
        <dbReference type="ChEBI" id="CHEBI:33019"/>
        <dbReference type="ChEBI" id="CHEBI:57595"/>
        <dbReference type="ChEBI" id="CHEBI:78442"/>
        <dbReference type="ChEBI" id="CHEBI:78527"/>
        <dbReference type="ChEBI" id="CHEBI:456215"/>
        <dbReference type="EC" id="6.1.1.21"/>
    </reaction>
</comment>
<keyword evidence="6" id="KW-0648">Protein biosynthesis</keyword>
<dbReference type="EC" id="6.1.1.21" evidence="2"/>
<evidence type="ECO:0000256" key="9">
    <source>
        <dbReference type="PIRSR" id="PIRSR001549-1"/>
    </source>
</evidence>
<feature type="domain" description="Class II Histidinyl-tRNA synthetase (HisRS)-like catalytic core" evidence="11">
    <location>
        <begin position="42"/>
        <end position="243"/>
    </location>
</feature>
<dbReference type="EMBL" id="CASHTH010003857">
    <property type="protein sequence ID" value="CAI8050354.1"/>
    <property type="molecule type" value="Genomic_DNA"/>
</dbReference>
<evidence type="ECO:0000259" key="11">
    <source>
        <dbReference type="Pfam" id="PF13393"/>
    </source>
</evidence>
<dbReference type="PANTHER" id="PTHR11476">
    <property type="entry name" value="HISTIDYL-TRNA SYNTHETASE"/>
    <property type="match status" value="1"/>
</dbReference>
<dbReference type="Gene3D" id="3.30.930.10">
    <property type="entry name" value="Bira Bifunctional Protein, Domain 2"/>
    <property type="match status" value="1"/>
</dbReference>
<dbReference type="CDD" id="cd00773">
    <property type="entry name" value="HisRS-like_core"/>
    <property type="match status" value="1"/>
</dbReference>
<evidence type="ECO:0000256" key="3">
    <source>
        <dbReference type="ARBA" id="ARBA00022598"/>
    </source>
</evidence>
<dbReference type="Pfam" id="PF13393">
    <property type="entry name" value="tRNA-synt_His"/>
    <property type="match status" value="1"/>
</dbReference>
<evidence type="ECO:0000313" key="13">
    <source>
        <dbReference type="Proteomes" id="UP001174909"/>
    </source>
</evidence>
<feature type="binding site" evidence="9">
    <location>
        <begin position="184"/>
        <end position="185"/>
    </location>
    <ligand>
        <name>L-histidine</name>
        <dbReference type="ChEBI" id="CHEBI:57595"/>
    </ligand>
</feature>